<feature type="region of interest" description="Disordered" evidence="1">
    <location>
        <begin position="53"/>
        <end position="73"/>
    </location>
</feature>
<sequence length="129" mass="14397">MEDHRPQPTADDGHTPAESEASVALIEQQMWQAAVGGKNKGRVFDLGSEAHFSSRTYTSLPPPPPPPQNPAQEDRIGRLEEMMASMMVMIRELQANDSLLDRHSRPPPIPPQHSLRSTPSHRTMTRWGV</sequence>
<dbReference type="EMBL" id="JACGWN010000008">
    <property type="protein sequence ID" value="KAL0440190.1"/>
    <property type="molecule type" value="Genomic_DNA"/>
</dbReference>
<comment type="caution">
    <text evidence="2">The sequence shown here is derived from an EMBL/GenBank/DDBJ whole genome shotgun (WGS) entry which is preliminary data.</text>
</comment>
<gene>
    <name evidence="2" type="ORF">Slati_2502000</name>
</gene>
<feature type="compositionally biased region" description="Basic and acidic residues" evidence="1">
    <location>
        <begin position="1"/>
        <end position="17"/>
    </location>
</feature>
<dbReference type="AlphaFoldDB" id="A0AAW2WIZ4"/>
<feature type="compositionally biased region" description="Pro residues" evidence="1">
    <location>
        <begin position="60"/>
        <end position="69"/>
    </location>
</feature>
<evidence type="ECO:0000313" key="2">
    <source>
        <dbReference type="EMBL" id="KAL0440190.1"/>
    </source>
</evidence>
<reference evidence="2" key="1">
    <citation type="submission" date="2020-06" db="EMBL/GenBank/DDBJ databases">
        <authorList>
            <person name="Li T."/>
            <person name="Hu X."/>
            <person name="Zhang T."/>
            <person name="Song X."/>
            <person name="Zhang H."/>
            <person name="Dai N."/>
            <person name="Sheng W."/>
            <person name="Hou X."/>
            <person name="Wei L."/>
        </authorList>
    </citation>
    <scope>NUCLEOTIDE SEQUENCE</scope>
    <source>
        <strain evidence="2">KEN1</strain>
        <tissue evidence="2">Leaf</tissue>
    </source>
</reference>
<accession>A0AAW2WIZ4</accession>
<proteinExistence type="predicted"/>
<protein>
    <submittedName>
        <fullName evidence="2">Uncharacterized protein</fullName>
    </submittedName>
</protein>
<feature type="region of interest" description="Disordered" evidence="1">
    <location>
        <begin position="97"/>
        <end position="129"/>
    </location>
</feature>
<evidence type="ECO:0000256" key="1">
    <source>
        <dbReference type="SAM" id="MobiDB-lite"/>
    </source>
</evidence>
<name>A0AAW2WIZ4_9LAMI</name>
<feature type="region of interest" description="Disordered" evidence="1">
    <location>
        <begin position="1"/>
        <end position="21"/>
    </location>
</feature>
<organism evidence="2">
    <name type="scientific">Sesamum latifolium</name>
    <dbReference type="NCBI Taxonomy" id="2727402"/>
    <lineage>
        <taxon>Eukaryota</taxon>
        <taxon>Viridiplantae</taxon>
        <taxon>Streptophyta</taxon>
        <taxon>Embryophyta</taxon>
        <taxon>Tracheophyta</taxon>
        <taxon>Spermatophyta</taxon>
        <taxon>Magnoliopsida</taxon>
        <taxon>eudicotyledons</taxon>
        <taxon>Gunneridae</taxon>
        <taxon>Pentapetalae</taxon>
        <taxon>asterids</taxon>
        <taxon>lamiids</taxon>
        <taxon>Lamiales</taxon>
        <taxon>Pedaliaceae</taxon>
        <taxon>Sesamum</taxon>
    </lineage>
</organism>
<reference evidence="2" key="2">
    <citation type="journal article" date="2024" name="Plant">
        <title>Genomic evolution and insights into agronomic trait innovations of Sesamum species.</title>
        <authorList>
            <person name="Miao H."/>
            <person name="Wang L."/>
            <person name="Qu L."/>
            <person name="Liu H."/>
            <person name="Sun Y."/>
            <person name="Le M."/>
            <person name="Wang Q."/>
            <person name="Wei S."/>
            <person name="Zheng Y."/>
            <person name="Lin W."/>
            <person name="Duan Y."/>
            <person name="Cao H."/>
            <person name="Xiong S."/>
            <person name="Wang X."/>
            <person name="Wei L."/>
            <person name="Li C."/>
            <person name="Ma Q."/>
            <person name="Ju M."/>
            <person name="Zhao R."/>
            <person name="Li G."/>
            <person name="Mu C."/>
            <person name="Tian Q."/>
            <person name="Mei H."/>
            <person name="Zhang T."/>
            <person name="Gao T."/>
            <person name="Zhang H."/>
        </authorList>
    </citation>
    <scope>NUCLEOTIDE SEQUENCE</scope>
    <source>
        <strain evidence="2">KEN1</strain>
    </source>
</reference>